<dbReference type="AlphaFoldDB" id="A0A0H2ZX72"/>
<dbReference type="RefSeq" id="WP_011723432.1">
    <property type="nucleotide sequence ID" value="NC_008595.1"/>
</dbReference>
<protein>
    <submittedName>
        <fullName evidence="1">Putative chromosome partitioning protein</fullName>
    </submittedName>
</protein>
<name>A0A0H2ZX72_MYCA1</name>
<gene>
    <name evidence="1" type="ordered locus">MAV_0262</name>
</gene>
<dbReference type="KEGG" id="mav:MAV_0262"/>
<dbReference type="EMBL" id="CP000479">
    <property type="protein sequence ID" value="ABK66391.1"/>
    <property type="molecule type" value="Genomic_DNA"/>
</dbReference>
<dbReference type="HOGENOM" id="CLU_2155521_0_0_11"/>
<evidence type="ECO:0000313" key="1">
    <source>
        <dbReference type="EMBL" id="ABK66391.1"/>
    </source>
</evidence>
<organism evidence="1 2">
    <name type="scientific">Mycobacterium avium (strain 104)</name>
    <dbReference type="NCBI Taxonomy" id="243243"/>
    <lineage>
        <taxon>Bacteria</taxon>
        <taxon>Bacillati</taxon>
        <taxon>Actinomycetota</taxon>
        <taxon>Actinomycetes</taxon>
        <taxon>Mycobacteriales</taxon>
        <taxon>Mycobacteriaceae</taxon>
        <taxon>Mycobacterium</taxon>
        <taxon>Mycobacterium avium complex (MAC)</taxon>
    </lineage>
</organism>
<reference evidence="1 2" key="1">
    <citation type="submission" date="2006-10" db="EMBL/GenBank/DDBJ databases">
        <authorList>
            <person name="Fleischmann R.D."/>
            <person name="Dodson R.J."/>
            <person name="Haft D.H."/>
            <person name="Merkel J.S."/>
            <person name="Nelson W.C."/>
            <person name="Fraser C.M."/>
        </authorList>
    </citation>
    <scope>NUCLEOTIDE SEQUENCE [LARGE SCALE GENOMIC DNA]</scope>
    <source>
        <strain evidence="1 2">104</strain>
    </source>
</reference>
<evidence type="ECO:0000313" key="2">
    <source>
        <dbReference type="Proteomes" id="UP000001574"/>
    </source>
</evidence>
<accession>A0A0H2ZX72</accession>
<dbReference type="Proteomes" id="UP000001574">
    <property type="component" value="Chromosome"/>
</dbReference>
<proteinExistence type="predicted"/>
<sequence length="111" mass="11857">MTRFVTHDPTAAAAATDALCEAAKSLAATITVASTKLNPHPEDPFTADDALAGLERWVRGEKARRRRVGHMLLLLVETGVSERALADRLGLGRHAVSQMVADARVEREAGA</sequence>